<dbReference type="eggNOG" id="ENOG502SSGU">
    <property type="taxonomic scope" value="Eukaryota"/>
</dbReference>
<protein>
    <submittedName>
        <fullName evidence="2">Uncharacterized protein</fullName>
    </submittedName>
</protein>
<dbReference type="RefSeq" id="XP_007801135.1">
    <property type="nucleotide sequence ID" value="XM_007802944.1"/>
</dbReference>
<feature type="compositionally biased region" description="Acidic residues" evidence="1">
    <location>
        <begin position="40"/>
        <end position="61"/>
    </location>
</feature>
<feature type="region of interest" description="Disordered" evidence="1">
    <location>
        <begin position="40"/>
        <end position="100"/>
    </location>
</feature>
<dbReference type="Proteomes" id="UP000019373">
    <property type="component" value="Unassembled WGS sequence"/>
</dbReference>
<evidence type="ECO:0000313" key="3">
    <source>
        <dbReference type="Proteomes" id="UP000019373"/>
    </source>
</evidence>
<dbReference type="OrthoDB" id="3938867at2759"/>
<reference evidence="3" key="1">
    <citation type="journal article" date="2014" name="BMC Genomics">
        <title>Genome characteristics reveal the impact of lichenization on lichen-forming fungus Endocarpon pusillum Hedwig (Verrucariales, Ascomycota).</title>
        <authorList>
            <person name="Wang Y.-Y."/>
            <person name="Liu B."/>
            <person name="Zhang X.-Y."/>
            <person name="Zhou Q.-M."/>
            <person name="Zhang T."/>
            <person name="Li H."/>
            <person name="Yu Y.-F."/>
            <person name="Zhang X.-L."/>
            <person name="Hao X.-Y."/>
            <person name="Wang M."/>
            <person name="Wang L."/>
            <person name="Wei J.-C."/>
        </authorList>
    </citation>
    <scope>NUCLEOTIDE SEQUENCE [LARGE SCALE GENOMIC DNA]</scope>
    <source>
        <strain evidence="3">Z07020 / HMAS-L-300199</strain>
    </source>
</reference>
<dbReference type="AlphaFoldDB" id="U1GMP9"/>
<gene>
    <name evidence="2" type="ORF">EPUS_03002</name>
</gene>
<organism evidence="2 3">
    <name type="scientific">Endocarpon pusillum (strain Z07020 / HMAS-L-300199)</name>
    <name type="common">Lichen-forming fungus</name>
    <dbReference type="NCBI Taxonomy" id="1263415"/>
    <lineage>
        <taxon>Eukaryota</taxon>
        <taxon>Fungi</taxon>
        <taxon>Dikarya</taxon>
        <taxon>Ascomycota</taxon>
        <taxon>Pezizomycotina</taxon>
        <taxon>Eurotiomycetes</taxon>
        <taxon>Chaetothyriomycetidae</taxon>
        <taxon>Verrucariales</taxon>
        <taxon>Verrucariaceae</taxon>
        <taxon>Endocarpon</taxon>
    </lineage>
</organism>
<feature type="compositionally biased region" description="Acidic residues" evidence="1">
    <location>
        <begin position="70"/>
        <end position="85"/>
    </location>
</feature>
<sequence>MIEWVYVIDLDQEIIHIQSRSAKKGFRLQSIPRQLQWAEGLEEGEEEEEEADEDVDVDDEAEERRGKEEGEGDREEEDDKEEEEMPTMTTTGQAIASLPEPFAPSRASLDRYDLLKVRKVKPRGLSDLSGERAYTHALREWLFKQFIGNWDAWLARRLLDCRPHEFIYREVVFAIISLASGDFKFLANQSPPSKGDEVLEVRLGSPNGPSILPDFGSGMHALNTLPGSAPASTTYWFKGVLVVLVDASVAEDGIKAAIAAATDLGQKSGHKLFDALIIHLLTFTLLLTSLPGPATNLDSGHVRGNRDAFSVLMEIFNVAAAYTLKPFKPVGHIRLSQQPSLTPIPDEETRFIHHTVKGISSTTSDWIIYDAIEGRDVESHVHAASGPGQWAPVIGHGDRQSMMVDCAIHILALASHPFPTAEDHQIELHDAEFYSLRAREKSLGHELEVFGLRHFGFEHFCIPKFASVRDVSSAWKGYLDYKLMKSWPTDENLMWEYSPLEHRYLLPCNTASCPIEIYGRHVTNARGMKCTEMGGMIWLRKAVDLELESVRQRTLTEAQEFLSSKVWQEAERTQPMRKGLLVVAFGTKAQCFDWSFTDNPTDVQPVLTPVVEEAAVLDVAIKDQRDRFEQIFGRWCDEVQAASVAKHSTVAVKECEHADTDSLD</sequence>
<accession>U1GMP9</accession>
<dbReference type="EMBL" id="KE720972">
    <property type="protein sequence ID" value="ERF73161.1"/>
    <property type="molecule type" value="Genomic_DNA"/>
</dbReference>
<keyword evidence="3" id="KW-1185">Reference proteome</keyword>
<name>U1GMP9_ENDPU</name>
<evidence type="ECO:0000256" key="1">
    <source>
        <dbReference type="SAM" id="MobiDB-lite"/>
    </source>
</evidence>
<dbReference type="GeneID" id="19238050"/>
<proteinExistence type="predicted"/>
<evidence type="ECO:0000313" key="2">
    <source>
        <dbReference type="EMBL" id="ERF73161.1"/>
    </source>
</evidence>
<dbReference type="HOGENOM" id="CLU_413329_0_0_1"/>